<dbReference type="EMBL" id="BTSY01000006">
    <property type="protein sequence ID" value="GMT32066.1"/>
    <property type="molecule type" value="Genomic_DNA"/>
</dbReference>
<proteinExistence type="predicted"/>
<protein>
    <submittedName>
        <fullName evidence="1">Uncharacterized protein</fullName>
    </submittedName>
</protein>
<keyword evidence="2" id="KW-1185">Reference proteome</keyword>
<reference evidence="1" key="1">
    <citation type="submission" date="2023-10" db="EMBL/GenBank/DDBJ databases">
        <title>Genome assembly of Pristionchus species.</title>
        <authorList>
            <person name="Yoshida K."/>
            <person name="Sommer R.J."/>
        </authorList>
    </citation>
    <scope>NUCLEOTIDE SEQUENCE</scope>
    <source>
        <strain evidence="1">RS5133</strain>
    </source>
</reference>
<organism evidence="1 2">
    <name type="scientific">Pristionchus fissidentatus</name>
    <dbReference type="NCBI Taxonomy" id="1538716"/>
    <lineage>
        <taxon>Eukaryota</taxon>
        <taxon>Metazoa</taxon>
        <taxon>Ecdysozoa</taxon>
        <taxon>Nematoda</taxon>
        <taxon>Chromadorea</taxon>
        <taxon>Rhabditida</taxon>
        <taxon>Rhabditina</taxon>
        <taxon>Diplogasteromorpha</taxon>
        <taxon>Diplogasteroidea</taxon>
        <taxon>Neodiplogasteridae</taxon>
        <taxon>Pristionchus</taxon>
    </lineage>
</organism>
<accession>A0AAV5WJB4</accession>
<feature type="non-terminal residue" evidence="1">
    <location>
        <position position="1"/>
    </location>
</feature>
<sequence>FSGPMSGLITTWRFWRSTRLENAIKSQAPTTRWYSYCALCDTNVQNYKQIIMHPMDPAHIEKDVVGSKFSVDLLLSKIIGNLRQKYDKLDPQSPKLRPTFGFVDHLSEKYGDAAFDYMGTSLAWKSDHA</sequence>
<evidence type="ECO:0000313" key="1">
    <source>
        <dbReference type="EMBL" id="GMT32066.1"/>
    </source>
</evidence>
<name>A0AAV5WJB4_9BILA</name>
<evidence type="ECO:0000313" key="2">
    <source>
        <dbReference type="Proteomes" id="UP001432322"/>
    </source>
</evidence>
<gene>
    <name evidence="1" type="ORF">PFISCL1PPCAC_23363</name>
</gene>
<dbReference type="AlphaFoldDB" id="A0AAV5WJB4"/>
<dbReference type="Proteomes" id="UP001432322">
    <property type="component" value="Unassembled WGS sequence"/>
</dbReference>
<comment type="caution">
    <text evidence="1">The sequence shown here is derived from an EMBL/GenBank/DDBJ whole genome shotgun (WGS) entry which is preliminary data.</text>
</comment>